<evidence type="ECO:0000256" key="4">
    <source>
        <dbReference type="HAMAP-Rule" id="MF_00243"/>
    </source>
</evidence>
<evidence type="ECO:0000256" key="1">
    <source>
        <dbReference type="ARBA" id="ARBA00010124"/>
    </source>
</evidence>
<evidence type="ECO:0000256" key="3">
    <source>
        <dbReference type="ARBA" id="ARBA00022695"/>
    </source>
</evidence>
<dbReference type="UniPathway" id="UPA00253">
    <property type="reaction ID" value="UER00600"/>
</dbReference>
<evidence type="ECO:0000259" key="5">
    <source>
        <dbReference type="Pfam" id="PF01467"/>
    </source>
</evidence>
<dbReference type="GO" id="GO:0009435">
    <property type="term" value="P:NAD+ biosynthetic process"/>
    <property type="evidence" value="ECO:0007669"/>
    <property type="project" value="UniProtKB-UniRule"/>
</dbReference>
<dbReference type="AlphaFoldDB" id="A0A830GTZ2"/>
<accession>A0A830GTZ2</accession>
<reference evidence="6" key="1">
    <citation type="journal article" date="2014" name="Int. J. Syst. Evol. Microbiol.">
        <title>Complete genome sequence of Corynebacterium casei LMG S-19264T (=DSM 44701T), isolated from a smear-ripened cheese.</title>
        <authorList>
            <consortium name="US DOE Joint Genome Institute (JGI-PGF)"/>
            <person name="Walter F."/>
            <person name="Albersmeier A."/>
            <person name="Kalinowski J."/>
            <person name="Ruckert C."/>
        </authorList>
    </citation>
    <scope>NUCLEOTIDE SEQUENCE</scope>
    <source>
        <strain evidence="6">JCM 10088</strain>
    </source>
</reference>
<dbReference type="InterPro" id="IPR014729">
    <property type="entry name" value="Rossmann-like_a/b/a_fold"/>
</dbReference>
<protein>
    <recommendedName>
        <fullName evidence="4">Nicotinamide-nucleotide adenylyltransferase</fullName>
        <ecNumber evidence="4">2.7.7.1</ecNumber>
    </recommendedName>
    <alternativeName>
        <fullName evidence="4">NAD(+) diphosphorylase</fullName>
    </alternativeName>
    <alternativeName>
        <fullName evidence="4">NAD(+) pyrophosphorylase</fullName>
    </alternativeName>
    <alternativeName>
        <fullName evidence="4">NMN adenylyltransferase</fullName>
    </alternativeName>
</protein>
<keyword evidence="4" id="KW-0662">Pyridine nucleotide biosynthesis</keyword>
<keyword evidence="4" id="KW-0547">Nucleotide-binding</keyword>
<name>A0A830GTZ2_9CREN</name>
<organism evidence="6 7">
    <name type="scientific">Thermocladium modestius</name>
    <dbReference type="NCBI Taxonomy" id="62609"/>
    <lineage>
        <taxon>Archaea</taxon>
        <taxon>Thermoproteota</taxon>
        <taxon>Thermoprotei</taxon>
        <taxon>Thermoproteales</taxon>
        <taxon>Thermoproteaceae</taxon>
        <taxon>Thermocladium</taxon>
    </lineage>
</organism>
<keyword evidence="2 4" id="KW-0808">Transferase</keyword>
<dbReference type="InterPro" id="IPR004821">
    <property type="entry name" value="Cyt_trans-like"/>
</dbReference>
<keyword evidence="7" id="KW-1185">Reference proteome</keyword>
<dbReference type="PANTHER" id="PTHR21342:SF0">
    <property type="entry name" value="BIFUNCTIONAL NMN ADENYLYLTRANSFERASE_NUDIX HYDROLASE"/>
    <property type="match status" value="1"/>
</dbReference>
<dbReference type="GO" id="GO:0000309">
    <property type="term" value="F:nicotinamide-nucleotide adenylyltransferase activity"/>
    <property type="evidence" value="ECO:0007669"/>
    <property type="project" value="UniProtKB-UniRule"/>
</dbReference>
<comment type="subcellular location">
    <subcellularLocation>
        <location evidence="4">Cytoplasm</location>
    </subcellularLocation>
</comment>
<comment type="pathway">
    <text evidence="4">Cofactor biosynthesis; NAD(+) biosynthesis; NAD(+) from nicotinamide D-ribonucleotide: step 1/1.</text>
</comment>
<dbReference type="PANTHER" id="PTHR21342">
    <property type="entry name" value="PHOSPHOPANTETHEINE ADENYLYLTRANSFERASE"/>
    <property type="match status" value="1"/>
</dbReference>
<comment type="similarity">
    <text evidence="1 4">Belongs to the archaeal NMN adenylyltransferase family.</text>
</comment>
<dbReference type="EC" id="2.7.7.1" evidence="4"/>
<dbReference type="SUPFAM" id="SSF52374">
    <property type="entry name" value="Nucleotidylyl transferase"/>
    <property type="match status" value="1"/>
</dbReference>
<dbReference type="Pfam" id="PF01467">
    <property type="entry name" value="CTP_transf_like"/>
    <property type="match status" value="1"/>
</dbReference>
<evidence type="ECO:0000256" key="2">
    <source>
        <dbReference type="ARBA" id="ARBA00022679"/>
    </source>
</evidence>
<feature type="domain" description="Cytidyltransferase-like" evidence="5">
    <location>
        <begin position="2"/>
        <end position="118"/>
    </location>
</feature>
<keyword evidence="4" id="KW-0067">ATP-binding</keyword>
<keyword evidence="4" id="KW-0520">NAD</keyword>
<keyword evidence="3 4" id="KW-0548">Nucleotidyltransferase</keyword>
<dbReference type="Gene3D" id="3.40.50.620">
    <property type="entry name" value="HUPs"/>
    <property type="match status" value="1"/>
</dbReference>
<dbReference type="GO" id="GO:0005524">
    <property type="term" value="F:ATP binding"/>
    <property type="evidence" value="ECO:0007669"/>
    <property type="project" value="UniProtKB-KW"/>
</dbReference>
<dbReference type="NCBIfam" id="NF002243">
    <property type="entry name" value="PRK01153.1"/>
    <property type="match status" value="1"/>
</dbReference>
<comment type="catalytic activity">
    <reaction evidence="4">
        <text>beta-nicotinamide D-ribonucleotide + ATP + H(+) = diphosphate + NAD(+)</text>
        <dbReference type="Rhea" id="RHEA:21360"/>
        <dbReference type="ChEBI" id="CHEBI:14649"/>
        <dbReference type="ChEBI" id="CHEBI:15378"/>
        <dbReference type="ChEBI" id="CHEBI:30616"/>
        <dbReference type="ChEBI" id="CHEBI:33019"/>
        <dbReference type="ChEBI" id="CHEBI:57540"/>
        <dbReference type="EC" id="2.7.7.1"/>
    </reaction>
</comment>
<dbReference type="InterPro" id="IPR006418">
    <property type="entry name" value="NMN_Atrans_arc"/>
</dbReference>
<comment type="caution">
    <text evidence="6">The sequence shown here is derived from an EMBL/GenBank/DDBJ whole genome shotgun (WGS) entry which is preliminary data.</text>
</comment>
<evidence type="ECO:0000313" key="6">
    <source>
        <dbReference type="EMBL" id="GGP19429.1"/>
    </source>
</evidence>
<dbReference type="GO" id="GO:0005737">
    <property type="term" value="C:cytoplasm"/>
    <property type="evidence" value="ECO:0007669"/>
    <property type="project" value="UniProtKB-SubCell"/>
</dbReference>
<reference evidence="6" key="2">
    <citation type="submission" date="2020-09" db="EMBL/GenBank/DDBJ databases">
        <authorList>
            <person name="Sun Q."/>
            <person name="Ohkuma M."/>
        </authorList>
    </citation>
    <scope>NUCLEOTIDE SEQUENCE</scope>
    <source>
        <strain evidence="6">JCM 10088</strain>
    </source>
</reference>
<evidence type="ECO:0000313" key="7">
    <source>
        <dbReference type="Proteomes" id="UP000610960"/>
    </source>
</evidence>
<gene>
    <name evidence="6" type="ORF">GCM10007981_03080</name>
</gene>
<sequence>MKAIQHILGEVDELVIVVGSAQFNYSEKDPFTAGERVLMLRAALKEAGVDLGRVIIIPLNNFENNHSWVKYLESYVPPFDVAYTGNQFVAMLLRNAGYRVVQQPLFSRDIYVSTLVRKKMMDGDETWRELVPPSVAKILDELKSVERLRVISAGEADPLKW</sequence>
<dbReference type="HAMAP" id="MF_00243">
    <property type="entry name" value="NMN_adenylyltr"/>
    <property type="match status" value="1"/>
</dbReference>
<keyword evidence="4" id="KW-0963">Cytoplasm</keyword>
<proteinExistence type="inferred from homology"/>
<dbReference type="EMBL" id="BMNL01000001">
    <property type="protein sequence ID" value="GGP19429.1"/>
    <property type="molecule type" value="Genomic_DNA"/>
</dbReference>
<dbReference type="Proteomes" id="UP000610960">
    <property type="component" value="Unassembled WGS sequence"/>
</dbReference>